<dbReference type="CDD" id="cd00293">
    <property type="entry name" value="USP-like"/>
    <property type="match status" value="1"/>
</dbReference>
<dbReference type="Proteomes" id="UP000439752">
    <property type="component" value="Unassembled WGS sequence"/>
</dbReference>
<dbReference type="Pfam" id="PF00582">
    <property type="entry name" value="Usp"/>
    <property type="match status" value="1"/>
</dbReference>
<dbReference type="Gene3D" id="3.40.50.620">
    <property type="entry name" value="HUPs"/>
    <property type="match status" value="1"/>
</dbReference>
<dbReference type="InterPro" id="IPR006015">
    <property type="entry name" value="Universal_stress_UspA"/>
</dbReference>
<evidence type="ECO:0000313" key="3">
    <source>
        <dbReference type="EMBL" id="VWX33786.1"/>
    </source>
</evidence>
<reference evidence="3 4" key="1">
    <citation type="submission" date="2019-10" db="EMBL/GenBank/DDBJ databases">
        <authorList>
            <person name="Karimi E."/>
        </authorList>
    </citation>
    <scope>NUCLEOTIDE SEQUENCE [LARGE SCALE GENOMIC DNA]</scope>
    <source>
        <strain evidence="3">Exiguobacterium sp. 9Y</strain>
    </source>
</reference>
<evidence type="ECO:0000256" key="1">
    <source>
        <dbReference type="ARBA" id="ARBA00008791"/>
    </source>
</evidence>
<gene>
    <name evidence="3" type="ORF">EXIGUO9Y_130083</name>
</gene>
<dbReference type="SUPFAM" id="SSF52402">
    <property type="entry name" value="Adenine nucleotide alpha hydrolases-like"/>
    <property type="match status" value="1"/>
</dbReference>
<protein>
    <recommendedName>
        <fullName evidence="2">UspA domain-containing protein</fullName>
    </recommendedName>
</protein>
<name>A0A653I4P0_9BACL</name>
<organism evidence="3 4">
    <name type="scientific">Exiguobacterium oxidotolerans</name>
    <dbReference type="NCBI Taxonomy" id="223958"/>
    <lineage>
        <taxon>Bacteria</taxon>
        <taxon>Bacillati</taxon>
        <taxon>Bacillota</taxon>
        <taxon>Bacilli</taxon>
        <taxon>Bacillales</taxon>
        <taxon>Bacillales Family XII. Incertae Sedis</taxon>
        <taxon>Exiguobacterium</taxon>
    </lineage>
</organism>
<dbReference type="InterPro" id="IPR006016">
    <property type="entry name" value="UspA"/>
</dbReference>
<evidence type="ECO:0000313" key="4">
    <source>
        <dbReference type="Proteomes" id="UP000439752"/>
    </source>
</evidence>
<comment type="similarity">
    <text evidence="1">Belongs to the universal stress protein A family.</text>
</comment>
<dbReference type="EMBL" id="CABWKQ010000005">
    <property type="protein sequence ID" value="VWX33786.1"/>
    <property type="molecule type" value="Genomic_DNA"/>
</dbReference>
<dbReference type="AlphaFoldDB" id="A0A653I4P0"/>
<accession>A0A653I4P0</accession>
<dbReference type="PANTHER" id="PTHR46268">
    <property type="entry name" value="STRESS RESPONSE PROTEIN NHAX"/>
    <property type="match status" value="1"/>
</dbReference>
<feature type="domain" description="UspA" evidence="2">
    <location>
        <begin position="6"/>
        <end position="145"/>
    </location>
</feature>
<sequence>MMDSHYHTILVAVDGSKTADLAFDKAVQFAKIDHAKLVITHVIDIQTFANVRANQRFIDQNVTEYAQELLERYEKQAHEAGLDAVELVIETGSPKTLIPKVIAPRVGAGLIVCGAVGMNAMERIMIGSVSENIARYAKCDIYIVRPKTLN</sequence>
<evidence type="ECO:0000259" key="2">
    <source>
        <dbReference type="Pfam" id="PF00582"/>
    </source>
</evidence>
<dbReference type="PRINTS" id="PR01438">
    <property type="entry name" value="UNVRSLSTRESS"/>
</dbReference>
<proteinExistence type="inferred from homology"/>
<dbReference type="InterPro" id="IPR014729">
    <property type="entry name" value="Rossmann-like_a/b/a_fold"/>
</dbReference>
<keyword evidence="4" id="KW-1185">Reference proteome</keyword>
<dbReference type="PANTHER" id="PTHR46268:SF6">
    <property type="entry name" value="UNIVERSAL STRESS PROTEIN UP12"/>
    <property type="match status" value="1"/>
</dbReference>